<comment type="subcellular location">
    <subcellularLocation>
        <location evidence="1">Membrane</location>
    </subcellularLocation>
</comment>
<feature type="compositionally biased region" description="Acidic residues" evidence="6">
    <location>
        <begin position="330"/>
        <end position="342"/>
    </location>
</feature>
<sequence>MLTIYHAKAKLVDDMIEIVIEPMEGLYKEMREIKAYFKSYESSREKYDAAITRYSSLSKGKEVAALREESLVLFEFRKQYIRAAFEITQRVLLFRNKMSTFMQGRMLACISAHAEFHKQAAEVHDSLIANLNDLKRQAEAALTRARPTDTSVLEFPPVLEKGPSSRYMNSPSLANPLTETPVEKEGYLFRRSASGKSWSRKYFKLEKGAFSFETTMAKHPGVVLATPSVNILLCSVRVVRNEERRFCFEWSTVYNKRALLQAESEEELASWISCFEAAKRHALVHAPAAGAVSDWTIGDGDHCEEEDGIPLHKVAATGIGAGAKVNDFDSSAEEEEEEEDDGGDNHPSGAEEEEHPENEISYDDSAMKKENLVLNLKQVTAVVIRRNPLYTALLVTTPDGTHTFKSFLKDDARYNTIKSVWQNATRETRIPPQEIYAAAHTRKAVQQRVSTTTAATAATTLADLPGGADEGGGGAGAGAGGVPAAAGEHEYALPADIPEPTAEVPCGCGPDHLEQKDIDQVFPCPAKRLYDILFDEAGAFWNQRFHPKRGEKGRTTTPWVDNTREVRYVMPVNNPMGTVPSYTVETKSETPALPYADAFNPQTRYCITWVSKTSCRLIMTCGILWHKSPMVKSMIRKAAMSGMAEGSVDTVNLLTKELAETSGGGSGGGGTLPTTAGLNPTSTSVTANNNNQLIPGLARSASASRPTSAGGDSWLLNPVTVIALGVLLACSLLLHGAVWWWWTGGGRAASSAAPMYVPAPTRPEAAWVNVIEWSKTERESFDKFLTTHYLSIAQYDSSGSSNINSNYTTSTLIAKPSARDQYRGEMHNALYTRLVELQNEVRGVKDEAAVFLNHVNMAEREVVEAMFLNWMADNM</sequence>
<dbReference type="InterPro" id="IPR011993">
    <property type="entry name" value="PH-like_dom_sf"/>
</dbReference>
<dbReference type="Gene3D" id="2.30.29.30">
    <property type="entry name" value="Pleckstrin-homology domain (PH domain)/Phosphotyrosine-binding domain (PTB)"/>
    <property type="match status" value="1"/>
</dbReference>
<keyword evidence="4 7" id="KW-0472">Membrane</keyword>
<dbReference type="Pfam" id="PF00169">
    <property type="entry name" value="PH"/>
    <property type="match status" value="1"/>
</dbReference>
<reference evidence="10" key="1">
    <citation type="submission" date="2020-05" db="EMBL/GenBank/DDBJ databases">
        <title>Phylogenomic resolution of chytrid fungi.</title>
        <authorList>
            <person name="Stajich J.E."/>
            <person name="Amses K."/>
            <person name="Simmons R."/>
            <person name="Seto K."/>
            <person name="Myers J."/>
            <person name="Bonds A."/>
            <person name="Quandt C.A."/>
            <person name="Barry K."/>
            <person name="Liu P."/>
            <person name="Grigoriev I."/>
            <person name="Longcore J.E."/>
            <person name="James T.Y."/>
        </authorList>
    </citation>
    <scope>NUCLEOTIDE SEQUENCE</scope>
    <source>
        <strain evidence="10">JEL0379</strain>
    </source>
</reference>
<feature type="region of interest" description="Disordered" evidence="6">
    <location>
        <begin position="659"/>
        <end position="679"/>
    </location>
</feature>
<evidence type="ECO:0000313" key="11">
    <source>
        <dbReference type="Proteomes" id="UP001212152"/>
    </source>
</evidence>
<evidence type="ECO:0000256" key="5">
    <source>
        <dbReference type="SAM" id="Coils"/>
    </source>
</evidence>
<comment type="caution">
    <text evidence="10">The sequence shown here is derived from an EMBL/GenBank/DDBJ whole genome shotgun (WGS) entry which is preliminary data.</text>
</comment>
<dbReference type="SUPFAM" id="SSF103657">
    <property type="entry name" value="BAR/IMD domain-like"/>
    <property type="match status" value="1"/>
</dbReference>
<dbReference type="PANTHER" id="PTHR23319:SF4">
    <property type="entry name" value="GRAM DOMAIN CONTAINING 1B, ISOFORM E"/>
    <property type="match status" value="1"/>
</dbReference>
<feature type="region of interest" description="Disordered" evidence="6">
    <location>
        <begin position="327"/>
        <end position="360"/>
    </location>
</feature>
<dbReference type="PANTHER" id="PTHR23319">
    <property type="entry name" value="GRAM DOMAIN CONTAINING 1B, ISOFORM E"/>
    <property type="match status" value="1"/>
</dbReference>
<dbReference type="InterPro" id="IPR004148">
    <property type="entry name" value="BAR_dom"/>
</dbReference>
<dbReference type="Pfam" id="PF16016">
    <property type="entry name" value="VASt"/>
    <property type="match status" value="1"/>
</dbReference>
<keyword evidence="5" id="KW-0175">Coiled coil</keyword>
<dbReference type="Gene3D" id="1.20.1270.60">
    <property type="entry name" value="Arfaptin homology (AH) domain/BAR domain"/>
    <property type="match status" value="1"/>
</dbReference>
<feature type="compositionally biased region" description="Acidic residues" evidence="6">
    <location>
        <begin position="350"/>
        <end position="360"/>
    </location>
</feature>
<dbReference type="PROSITE" id="PS50003">
    <property type="entry name" value="PH_DOMAIN"/>
    <property type="match status" value="1"/>
</dbReference>
<evidence type="ECO:0000256" key="2">
    <source>
        <dbReference type="ARBA" id="ARBA00022692"/>
    </source>
</evidence>
<evidence type="ECO:0000256" key="1">
    <source>
        <dbReference type="ARBA" id="ARBA00004370"/>
    </source>
</evidence>
<dbReference type="InterPro" id="IPR001849">
    <property type="entry name" value="PH_domain"/>
</dbReference>
<proteinExistence type="predicted"/>
<dbReference type="AlphaFoldDB" id="A0AAD5TIX9"/>
<protein>
    <submittedName>
        <fullName evidence="10">SNF1-interacting protein</fullName>
    </submittedName>
</protein>
<dbReference type="SUPFAM" id="SSF50729">
    <property type="entry name" value="PH domain-like"/>
    <property type="match status" value="1"/>
</dbReference>
<evidence type="ECO:0000256" key="3">
    <source>
        <dbReference type="ARBA" id="ARBA00022989"/>
    </source>
</evidence>
<dbReference type="GO" id="GO:0005886">
    <property type="term" value="C:plasma membrane"/>
    <property type="evidence" value="ECO:0007669"/>
    <property type="project" value="TreeGrafter"/>
</dbReference>
<feature type="domain" description="PH" evidence="8">
    <location>
        <begin position="181"/>
        <end position="280"/>
    </location>
</feature>
<organism evidence="10 11">
    <name type="scientific">Geranomyces variabilis</name>
    <dbReference type="NCBI Taxonomy" id="109894"/>
    <lineage>
        <taxon>Eukaryota</taxon>
        <taxon>Fungi</taxon>
        <taxon>Fungi incertae sedis</taxon>
        <taxon>Chytridiomycota</taxon>
        <taxon>Chytridiomycota incertae sedis</taxon>
        <taxon>Chytridiomycetes</taxon>
        <taxon>Spizellomycetales</taxon>
        <taxon>Powellomycetaceae</taxon>
        <taxon>Geranomyces</taxon>
    </lineage>
</organism>
<feature type="region of interest" description="Disordered" evidence="6">
    <location>
        <begin position="462"/>
        <end position="481"/>
    </location>
</feature>
<dbReference type="Proteomes" id="UP001212152">
    <property type="component" value="Unassembled WGS sequence"/>
</dbReference>
<dbReference type="GO" id="GO:0032366">
    <property type="term" value="P:intracellular sterol transport"/>
    <property type="evidence" value="ECO:0007669"/>
    <property type="project" value="TreeGrafter"/>
</dbReference>
<evidence type="ECO:0000256" key="4">
    <source>
        <dbReference type="ARBA" id="ARBA00023136"/>
    </source>
</evidence>
<accession>A0AAD5TIX9</accession>
<dbReference type="InterPro" id="IPR031968">
    <property type="entry name" value="VASt"/>
</dbReference>
<feature type="transmembrane region" description="Helical" evidence="7">
    <location>
        <begin position="714"/>
        <end position="742"/>
    </location>
</feature>
<keyword evidence="11" id="KW-1185">Reference proteome</keyword>
<keyword evidence="2 7" id="KW-0812">Transmembrane</keyword>
<feature type="coiled-coil region" evidence="5">
    <location>
        <begin position="117"/>
        <end position="144"/>
    </location>
</feature>
<dbReference type="GO" id="GO:0032934">
    <property type="term" value="F:sterol binding"/>
    <property type="evidence" value="ECO:0007669"/>
    <property type="project" value="TreeGrafter"/>
</dbReference>
<feature type="domain" description="VASt" evidence="9">
    <location>
        <begin position="513"/>
        <end position="662"/>
    </location>
</feature>
<dbReference type="Pfam" id="PF16746">
    <property type="entry name" value="BAR_3"/>
    <property type="match status" value="1"/>
</dbReference>
<dbReference type="SMART" id="SM00233">
    <property type="entry name" value="PH"/>
    <property type="match status" value="1"/>
</dbReference>
<evidence type="ECO:0000256" key="6">
    <source>
        <dbReference type="SAM" id="MobiDB-lite"/>
    </source>
</evidence>
<dbReference type="GO" id="GO:0140268">
    <property type="term" value="C:endoplasmic reticulum-plasma membrane contact site"/>
    <property type="evidence" value="ECO:0007669"/>
    <property type="project" value="TreeGrafter"/>
</dbReference>
<evidence type="ECO:0000256" key="7">
    <source>
        <dbReference type="SAM" id="Phobius"/>
    </source>
</evidence>
<dbReference type="InterPro" id="IPR027267">
    <property type="entry name" value="AH/BAR_dom_sf"/>
</dbReference>
<feature type="compositionally biased region" description="Gly residues" evidence="6">
    <location>
        <begin position="468"/>
        <end position="481"/>
    </location>
</feature>
<feature type="compositionally biased region" description="Gly residues" evidence="6">
    <location>
        <begin position="662"/>
        <end position="671"/>
    </location>
</feature>
<dbReference type="PROSITE" id="PS51778">
    <property type="entry name" value="VAST"/>
    <property type="match status" value="1"/>
</dbReference>
<dbReference type="EMBL" id="JADGJQ010000040">
    <property type="protein sequence ID" value="KAJ3176505.1"/>
    <property type="molecule type" value="Genomic_DNA"/>
</dbReference>
<dbReference type="InterPro" id="IPR051482">
    <property type="entry name" value="Cholesterol_transport"/>
</dbReference>
<evidence type="ECO:0000259" key="9">
    <source>
        <dbReference type="PROSITE" id="PS51778"/>
    </source>
</evidence>
<evidence type="ECO:0000313" key="10">
    <source>
        <dbReference type="EMBL" id="KAJ3176505.1"/>
    </source>
</evidence>
<dbReference type="GO" id="GO:0005789">
    <property type="term" value="C:endoplasmic reticulum membrane"/>
    <property type="evidence" value="ECO:0007669"/>
    <property type="project" value="TreeGrafter"/>
</dbReference>
<keyword evidence="3 7" id="KW-1133">Transmembrane helix</keyword>
<evidence type="ECO:0000259" key="8">
    <source>
        <dbReference type="PROSITE" id="PS50003"/>
    </source>
</evidence>
<gene>
    <name evidence="10" type="primary">SIP3</name>
    <name evidence="10" type="ORF">HDU87_005199</name>
</gene>
<dbReference type="GO" id="GO:0120015">
    <property type="term" value="F:sterol transfer activity"/>
    <property type="evidence" value="ECO:0007669"/>
    <property type="project" value="TreeGrafter"/>
</dbReference>
<name>A0AAD5TIX9_9FUNG</name>